<proteinExistence type="predicted"/>
<sequence length="440" mass="48188">MPFRFHGSLIIKPQLHARYLSKRLHRTITYSVTQGFTYSCRNSAVQQLPTHLQGRHPSCLTLTPSYIQQIANMATRRSARISAASATKSTADPPPAPVPKGRKRKAATSEASKQGVSNGSLKEVEEGESKAAPATPPRKRRARKPADPPPATPTPSNVQLIGEPVHAHETPKPKPAAVRKLADPNATNATLLSPGSSRIVARNVSPSKAQATTGSILEEACRHLVSVDARMRPLVEKHHCRVFSPEGLGEQVDPFESLCSGIISQQVSGAAAKAIKQRFVDLFADESNGKKFPSPSHVAACTIERLRTAGLSQRKAEYVQGLAEKFVSGELSTQLLVDAPYDVVLEKLIAVRGLGQWSVEMFACFGLKRMDVFSLGDLGVQRGMAAFVGRDVAKLKNKGGKWKYMSESEMKEISEKFAPYRSVFMWYMWRVEETDVSTME</sequence>
<protein>
    <submittedName>
        <fullName evidence="1">DNA glycosylase</fullName>
    </submittedName>
</protein>
<organism evidence="1 2">
    <name type="scientific">Hypoxylon rubiginosum</name>
    <dbReference type="NCBI Taxonomy" id="110542"/>
    <lineage>
        <taxon>Eukaryota</taxon>
        <taxon>Fungi</taxon>
        <taxon>Dikarya</taxon>
        <taxon>Ascomycota</taxon>
        <taxon>Pezizomycotina</taxon>
        <taxon>Sordariomycetes</taxon>
        <taxon>Xylariomycetidae</taxon>
        <taxon>Xylariales</taxon>
        <taxon>Hypoxylaceae</taxon>
        <taxon>Hypoxylon</taxon>
    </lineage>
</organism>
<dbReference type="Proteomes" id="UP001497680">
    <property type="component" value="Unassembled WGS sequence"/>
</dbReference>
<name>A0ACC0DHY4_9PEZI</name>
<evidence type="ECO:0000313" key="1">
    <source>
        <dbReference type="EMBL" id="KAI6092294.1"/>
    </source>
</evidence>
<comment type="caution">
    <text evidence="1">The sequence shown here is derived from an EMBL/GenBank/DDBJ whole genome shotgun (WGS) entry which is preliminary data.</text>
</comment>
<evidence type="ECO:0000313" key="2">
    <source>
        <dbReference type="Proteomes" id="UP001497680"/>
    </source>
</evidence>
<gene>
    <name evidence="1" type="ORF">F4821DRAFT_225295</name>
</gene>
<accession>A0ACC0DHY4</accession>
<reference evidence="1 2" key="1">
    <citation type="journal article" date="2022" name="New Phytol.">
        <title>Ecological generalism drives hyperdiversity of secondary metabolite gene clusters in xylarialean endophytes.</title>
        <authorList>
            <person name="Franco M.E.E."/>
            <person name="Wisecaver J.H."/>
            <person name="Arnold A.E."/>
            <person name="Ju Y.M."/>
            <person name="Slot J.C."/>
            <person name="Ahrendt S."/>
            <person name="Moore L.P."/>
            <person name="Eastman K.E."/>
            <person name="Scott K."/>
            <person name="Konkel Z."/>
            <person name="Mondo S.J."/>
            <person name="Kuo A."/>
            <person name="Hayes R.D."/>
            <person name="Haridas S."/>
            <person name="Andreopoulos B."/>
            <person name="Riley R."/>
            <person name="LaButti K."/>
            <person name="Pangilinan J."/>
            <person name="Lipzen A."/>
            <person name="Amirebrahimi M."/>
            <person name="Yan J."/>
            <person name="Adam C."/>
            <person name="Keymanesh K."/>
            <person name="Ng V."/>
            <person name="Louie K."/>
            <person name="Northen T."/>
            <person name="Drula E."/>
            <person name="Henrissat B."/>
            <person name="Hsieh H.M."/>
            <person name="Youens-Clark K."/>
            <person name="Lutzoni F."/>
            <person name="Miadlikowska J."/>
            <person name="Eastwood D.C."/>
            <person name="Hamelin R.C."/>
            <person name="Grigoriev I.V."/>
            <person name="U'Ren J.M."/>
        </authorList>
    </citation>
    <scope>NUCLEOTIDE SEQUENCE [LARGE SCALE GENOMIC DNA]</scope>
    <source>
        <strain evidence="1 2">ER1909</strain>
    </source>
</reference>
<keyword evidence="2" id="KW-1185">Reference proteome</keyword>
<dbReference type="EMBL" id="MU394284">
    <property type="protein sequence ID" value="KAI6092294.1"/>
    <property type="molecule type" value="Genomic_DNA"/>
</dbReference>